<dbReference type="AlphaFoldDB" id="F6GVN3"/>
<evidence type="ECO:0000313" key="10">
    <source>
        <dbReference type="EMBL" id="CCB43996.1"/>
    </source>
</evidence>
<dbReference type="GO" id="GO:0016705">
    <property type="term" value="F:oxidoreductase activity, acting on paired donors, with incorporation or reduction of molecular oxygen"/>
    <property type="evidence" value="ECO:0007669"/>
    <property type="project" value="InterPro"/>
</dbReference>
<dbReference type="GO" id="GO:0016491">
    <property type="term" value="F:oxidoreductase activity"/>
    <property type="evidence" value="ECO:0000318"/>
    <property type="project" value="GO_Central"/>
</dbReference>
<dbReference type="ExpressionAtlas" id="F6GVN3">
    <property type="expression patterns" value="baseline and differential"/>
</dbReference>
<keyword evidence="5 8" id="KW-0560">Oxidoreductase</keyword>
<comment type="subcellular location">
    <subcellularLocation>
        <location evidence="1">Membrane</location>
        <topology evidence="1">Single-pass membrane protein</topology>
    </subcellularLocation>
</comment>
<proteinExistence type="inferred from homology"/>
<dbReference type="GO" id="GO:0005506">
    <property type="term" value="F:iron ion binding"/>
    <property type="evidence" value="ECO:0007669"/>
    <property type="project" value="InterPro"/>
</dbReference>
<reference evidence="11" key="1">
    <citation type="journal article" date="2007" name="Nature">
        <title>The grapevine genome sequence suggests ancestral hexaploidization in major angiosperm phyla.</title>
        <authorList>
            <consortium name="The French-Italian Public Consortium for Grapevine Genome Characterization."/>
            <person name="Jaillon O."/>
            <person name="Aury J.-M."/>
            <person name="Noel B."/>
            <person name="Policriti A."/>
            <person name="Clepet C."/>
            <person name="Casagrande A."/>
            <person name="Choisne N."/>
            <person name="Aubourg S."/>
            <person name="Vitulo N."/>
            <person name="Jubin C."/>
            <person name="Vezzi A."/>
            <person name="Legeai F."/>
            <person name="Hugueney P."/>
            <person name="Dasilva C."/>
            <person name="Horner D."/>
            <person name="Mica E."/>
            <person name="Jublot D."/>
            <person name="Poulain J."/>
            <person name="Bruyere C."/>
            <person name="Billault A."/>
            <person name="Segurens B."/>
            <person name="Gouyvenoux M."/>
            <person name="Ugarte E."/>
            <person name="Cattonaro F."/>
            <person name="Anthouard V."/>
            <person name="Vico V."/>
            <person name="Del Fabbro C."/>
            <person name="Alaux M."/>
            <person name="Di Gaspero G."/>
            <person name="Dumas V."/>
            <person name="Felice N."/>
            <person name="Paillard S."/>
            <person name="Juman I."/>
            <person name="Moroldo M."/>
            <person name="Scalabrin S."/>
            <person name="Canaguier A."/>
            <person name="Le Clainche I."/>
            <person name="Malacrida G."/>
            <person name="Durand E."/>
            <person name="Pesole G."/>
            <person name="Laucou V."/>
            <person name="Chatelet P."/>
            <person name="Merdinoglu D."/>
            <person name="Delledonne M."/>
            <person name="Pezzotti M."/>
            <person name="Lecharny A."/>
            <person name="Scarpelli C."/>
            <person name="Artiguenave F."/>
            <person name="Pe M.E."/>
            <person name="Valle G."/>
            <person name="Morgante M."/>
            <person name="Caboche M."/>
            <person name="Adam-Blondon A.-F."/>
            <person name="Weissenbach J."/>
            <person name="Quetier F."/>
            <person name="Wincker P."/>
        </authorList>
    </citation>
    <scope>NUCLEOTIDE SEQUENCE [LARGE SCALE GENOMIC DNA]</scope>
    <source>
        <strain evidence="11">cv. Pinot noir / PN40024</strain>
    </source>
</reference>
<feature type="binding site" description="axial binding residue" evidence="7">
    <location>
        <position position="409"/>
    </location>
    <ligand>
        <name>heme</name>
        <dbReference type="ChEBI" id="CHEBI:30413"/>
    </ligand>
    <ligandPart>
        <name>Fe</name>
        <dbReference type="ChEBI" id="CHEBI:18248"/>
    </ligandPart>
</feature>
<evidence type="ECO:0000256" key="8">
    <source>
        <dbReference type="RuleBase" id="RU000461"/>
    </source>
</evidence>
<feature type="signal peptide" evidence="9">
    <location>
        <begin position="1"/>
        <end position="28"/>
    </location>
</feature>
<dbReference type="InterPro" id="IPR002401">
    <property type="entry name" value="Cyt_P450_E_grp-I"/>
</dbReference>
<dbReference type="EMBL" id="FN594954">
    <property type="protein sequence ID" value="CCB43996.1"/>
    <property type="molecule type" value="Genomic_DNA"/>
</dbReference>
<dbReference type="Gene3D" id="1.10.630.10">
    <property type="entry name" value="Cytochrome P450"/>
    <property type="match status" value="2"/>
</dbReference>
<keyword evidence="8" id="KW-0503">Monooxygenase</keyword>
<dbReference type="PANTHER" id="PTHR47956:SF5">
    <property type="entry name" value="CYTOCHROME P450 71B25-RELATED"/>
    <property type="match status" value="1"/>
</dbReference>
<dbReference type="InterPro" id="IPR036396">
    <property type="entry name" value="Cyt_P450_sf"/>
</dbReference>
<keyword evidence="4" id="KW-1133">Transmembrane helix</keyword>
<gene>
    <name evidence="10" type="ordered locus">VIT_01s0137g00510</name>
</gene>
<comment type="cofactor">
    <cofactor evidence="7">
        <name>heme</name>
        <dbReference type="ChEBI" id="CHEBI:30413"/>
    </cofactor>
</comment>
<dbReference type="PRINTS" id="PR00463">
    <property type="entry name" value="EP450I"/>
</dbReference>
<dbReference type="InterPro" id="IPR017972">
    <property type="entry name" value="Cyt_P450_CS"/>
</dbReference>
<keyword evidence="3" id="KW-0812">Transmembrane</keyword>
<dbReference type="eggNOG" id="KOG0156">
    <property type="taxonomic scope" value="Eukaryota"/>
</dbReference>
<dbReference type="CDD" id="cd11072">
    <property type="entry name" value="CYP71-like"/>
    <property type="match status" value="1"/>
</dbReference>
<evidence type="ECO:0000256" key="6">
    <source>
        <dbReference type="ARBA" id="ARBA00023136"/>
    </source>
</evidence>
<dbReference type="PROSITE" id="PS00086">
    <property type="entry name" value="CYTOCHROME_P450"/>
    <property type="match status" value="1"/>
</dbReference>
<evidence type="ECO:0000256" key="3">
    <source>
        <dbReference type="ARBA" id="ARBA00022692"/>
    </source>
</evidence>
<evidence type="ECO:0000256" key="4">
    <source>
        <dbReference type="ARBA" id="ARBA00022989"/>
    </source>
</evidence>
<dbReference type="Proteomes" id="UP000009183">
    <property type="component" value="Chromosome 1"/>
</dbReference>
<dbReference type="OrthoDB" id="2789670at2759"/>
<sequence length="650" mass="74391">MAPYSPDLWLPLVLLFLSLLFLLKKILELKEQKGPPGPPKLPIIVSSAEAAKKVLKDHDISCCSRPPLISIGRLSYNYLDISFAPYGPYWREIRKICVLQLFSTNRVQSFQVIREAEVALLIDSLAQSSSSASPVDLTDKIMSLTANMICRIAFGRSFEGSEFGKGRFQEVVHEATAMMSSFFAADFFPYVGRIVDRLTGIHERLEKSFHELDCFYQQVIEEHLNPGRMKEEHEDIIDVLLNIEKEQDESSAFKLTKDHVKAILMDLFLAGVDTGAITVVWAMTELARKPGVRKKVQDEVRSHIRERGKVRESDIEQFHYLKMVVKETLRLHPPVPLLLPKETMSTIEISGYQIYPKTQVYVNVWAIGRDPNLWNNPEEFFPERFIDNSVDFKGQHFEFLPFGAGRRVCPAMNMAIAMVELTLANLLKEVAFWVRDWLAAGEGVERRFKKKKRYFQREREIPGRRRNLREDGAFTGGQDRGEDGDLRRLLVRELQRGKLAGFIGIGGGLKALGVEQSLTGKGFTQNLLLAGVNTSASTVVWAMAELARNPIVMKKAQAEVRSVIGNKGKVTESDLDQLLYFKLVVKETFRLHPPSPLLLPRETMSHFQMNGYHIHPKTRAERQWHRVTERYWEAYKQIDPEEQNQQNTFQ</sequence>
<dbReference type="PaxDb" id="29760-VIT_01s0137g00510.t01"/>
<protein>
    <recommendedName>
        <fullName evidence="12">Cytochrome P450 71B34</fullName>
    </recommendedName>
</protein>
<dbReference type="InParanoid" id="F6GVN3"/>
<dbReference type="PANTHER" id="PTHR47956">
    <property type="entry name" value="CYTOCHROME P450 71B11-RELATED"/>
    <property type="match status" value="1"/>
</dbReference>
<dbReference type="Pfam" id="PF00067">
    <property type="entry name" value="p450"/>
    <property type="match status" value="2"/>
</dbReference>
<dbReference type="FunFam" id="1.10.630.10:FF:000011">
    <property type="entry name" value="Cytochrome P450 83B1"/>
    <property type="match status" value="1"/>
</dbReference>
<dbReference type="InterPro" id="IPR050193">
    <property type="entry name" value="Cytochrome_P450_71"/>
</dbReference>
<dbReference type="FunCoup" id="F6GVN3">
    <property type="interactions" value="1031"/>
</dbReference>
<feature type="chain" id="PRO_5003340773" description="Cytochrome P450 71B34" evidence="9">
    <location>
        <begin position="29"/>
        <end position="650"/>
    </location>
</feature>
<keyword evidence="7 8" id="KW-0349">Heme</keyword>
<dbReference type="SUPFAM" id="SSF48264">
    <property type="entry name" value="Cytochrome P450"/>
    <property type="match status" value="2"/>
</dbReference>
<dbReference type="PRINTS" id="PR00385">
    <property type="entry name" value="P450"/>
</dbReference>
<accession>F6GVN3</accession>
<dbReference type="InterPro" id="IPR001128">
    <property type="entry name" value="Cyt_P450"/>
</dbReference>
<keyword evidence="11" id="KW-1185">Reference proteome</keyword>
<keyword evidence="6" id="KW-0472">Membrane</keyword>
<dbReference type="HOGENOM" id="CLU_421751_0_0_1"/>
<comment type="similarity">
    <text evidence="2 8">Belongs to the cytochrome P450 family.</text>
</comment>
<dbReference type="GO" id="GO:0020037">
    <property type="term" value="F:heme binding"/>
    <property type="evidence" value="ECO:0007669"/>
    <property type="project" value="InterPro"/>
</dbReference>
<dbReference type="GO" id="GO:0016020">
    <property type="term" value="C:membrane"/>
    <property type="evidence" value="ECO:0007669"/>
    <property type="project" value="UniProtKB-SubCell"/>
</dbReference>
<organism evidence="10 11">
    <name type="scientific">Vitis vinifera</name>
    <name type="common">Grape</name>
    <dbReference type="NCBI Taxonomy" id="29760"/>
    <lineage>
        <taxon>Eukaryota</taxon>
        <taxon>Viridiplantae</taxon>
        <taxon>Streptophyta</taxon>
        <taxon>Embryophyta</taxon>
        <taxon>Tracheophyta</taxon>
        <taxon>Spermatophyta</taxon>
        <taxon>Magnoliopsida</taxon>
        <taxon>eudicotyledons</taxon>
        <taxon>Gunneridae</taxon>
        <taxon>Pentapetalae</taxon>
        <taxon>rosids</taxon>
        <taxon>Vitales</taxon>
        <taxon>Vitaceae</taxon>
        <taxon>Viteae</taxon>
        <taxon>Vitis</taxon>
    </lineage>
</organism>
<keyword evidence="7 8" id="KW-0479">Metal-binding</keyword>
<dbReference type="GO" id="GO:0004497">
    <property type="term" value="F:monooxygenase activity"/>
    <property type="evidence" value="ECO:0007669"/>
    <property type="project" value="UniProtKB-KW"/>
</dbReference>
<evidence type="ECO:0008006" key="12">
    <source>
        <dbReference type="Google" id="ProtNLM"/>
    </source>
</evidence>
<evidence type="ECO:0000256" key="7">
    <source>
        <dbReference type="PIRSR" id="PIRSR602401-1"/>
    </source>
</evidence>
<evidence type="ECO:0000256" key="2">
    <source>
        <dbReference type="ARBA" id="ARBA00010617"/>
    </source>
</evidence>
<evidence type="ECO:0000256" key="5">
    <source>
        <dbReference type="ARBA" id="ARBA00023002"/>
    </source>
</evidence>
<evidence type="ECO:0000256" key="9">
    <source>
        <dbReference type="SAM" id="SignalP"/>
    </source>
</evidence>
<evidence type="ECO:0000256" key="1">
    <source>
        <dbReference type="ARBA" id="ARBA00004167"/>
    </source>
</evidence>
<evidence type="ECO:0000313" key="11">
    <source>
        <dbReference type="Proteomes" id="UP000009183"/>
    </source>
</evidence>
<keyword evidence="7 8" id="KW-0408">Iron</keyword>
<keyword evidence="9" id="KW-0732">Signal</keyword>
<name>F6GVN3_VITVI</name>